<comment type="function">
    <text evidence="10">Mitochondrial glycine transporter that imports glycine into the mitochondrial matrix. Plays an important role in providing glycine for the first enzymatic step in heme biosynthesis, the condensation of glycine with succinyl-CoA to produce 5-aminolevulinate (ALA) in the miochondrial matrix.</text>
</comment>
<feature type="repeat" description="Solcar" evidence="11">
    <location>
        <begin position="225"/>
        <end position="309"/>
    </location>
</feature>
<dbReference type="EMBL" id="JBJQND010000005">
    <property type="protein sequence ID" value="KAL3877493.1"/>
    <property type="molecule type" value="Genomic_DNA"/>
</dbReference>
<feature type="repeat" description="Solcar" evidence="11">
    <location>
        <begin position="132"/>
        <end position="216"/>
    </location>
</feature>
<evidence type="ECO:0000256" key="11">
    <source>
        <dbReference type="PROSITE-ProRule" id="PRU00282"/>
    </source>
</evidence>
<evidence type="ECO:0000256" key="7">
    <source>
        <dbReference type="ARBA" id="ARBA00023128"/>
    </source>
</evidence>
<accession>A0ABD3WXJ0</accession>
<keyword evidence="8 10" id="KW-0472">Membrane</keyword>
<evidence type="ECO:0000256" key="3">
    <source>
        <dbReference type="ARBA" id="ARBA00022692"/>
    </source>
</evidence>
<dbReference type="InterPro" id="IPR023395">
    <property type="entry name" value="MCP_dom_sf"/>
</dbReference>
<evidence type="ECO:0000256" key="5">
    <source>
        <dbReference type="ARBA" id="ARBA00022792"/>
    </source>
</evidence>
<dbReference type="PROSITE" id="PS50920">
    <property type="entry name" value="SOLCAR"/>
    <property type="match status" value="3"/>
</dbReference>
<evidence type="ECO:0000256" key="1">
    <source>
        <dbReference type="ARBA" id="ARBA00004141"/>
    </source>
</evidence>
<proteinExistence type="inferred from homology"/>
<keyword evidence="4 10" id="KW-0677">Repeat</keyword>
<feature type="repeat" description="Solcar" evidence="11">
    <location>
        <begin position="39"/>
        <end position="127"/>
    </location>
</feature>
<dbReference type="InterPro" id="IPR002067">
    <property type="entry name" value="MCP"/>
</dbReference>
<comment type="caution">
    <text evidence="12">The sequence shown here is derived from an EMBL/GenBank/DDBJ whole genome shotgun (WGS) entry which is preliminary data.</text>
</comment>
<evidence type="ECO:0000256" key="4">
    <source>
        <dbReference type="ARBA" id="ARBA00022737"/>
    </source>
</evidence>
<dbReference type="Gene3D" id="1.50.40.10">
    <property type="entry name" value="Mitochondrial carrier domain"/>
    <property type="match status" value="1"/>
</dbReference>
<dbReference type="InterPro" id="IPR018108">
    <property type="entry name" value="MCP_transmembrane"/>
</dbReference>
<keyword evidence="7 10" id="KW-0496">Mitochondrion</keyword>
<protein>
    <recommendedName>
        <fullName evidence="10">Mitochondrial glycine transporter</fullName>
    </recommendedName>
    <alternativeName>
        <fullName evidence="10">Solute carrier family 25 member 38 homolog</fullName>
    </alternativeName>
</protein>
<evidence type="ECO:0000313" key="12">
    <source>
        <dbReference type="EMBL" id="KAL3877493.1"/>
    </source>
</evidence>
<dbReference type="Pfam" id="PF00153">
    <property type="entry name" value="Mito_carr"/>
    <property type="match status" value="3"/>
</dbReference>
<dbReference type="HAMAP" id="MF_03064">
    <property type="entry name" value="SLC25A38"/>
    <property type="match status" value="1"/>
</dbReference>
<dbReference type="GO" id="GO:0005743">
    <property type="term" value="C:mitochondrial inner membrane"/>
    <property type="evidence" value="ECO:0007669"/>
    <property type="project" value="UniProtKB-SubCell"/>
</dbReference>
<evidence type="ECO:0000256" key="10">
    <source>
        <dbReference type="HAMAP-Rule" id="MF_03064"/>
    </source>
</evidence>
<reference evidence="12 13" key="1">
    <citation type="submission" date="2024-11" db="EMBL/GenBank/DDBJ databases">
        <title>Chromosome-level genome assembly of the freshwater bivalve Anodonta woodiana.</title>
        <authorList>
            <person name="Chen X."/>
        </authorList>
    </citation>
    <scope>NUCLEOTIDE SEQUENCE [LARGE SCALE GENOMIC DNA]</scope>
    <source>
        <strain evidence="12">MN2024</strain>
        <tissue evidence="12">Gills</tissue>
    </source>
</reference>
<comment type="subcellular location">
    <subcellularLocation>
        <location evidence="1">Membrane</location>
        <topology evidence="1">Multi-pass membrane protein</topology>
    </subcellularLocation>
    <subcellularLocation>
        <location evidence="10">Mitochondrion inner membrane</location>
        <topology evidence="10">Multi-pass membrane protein</topology>
    </subcellularLocation>
</comment>
<name>A0ABD3WXJ0_SINWO</name>
<dbReference type="AlphaFoldDB" id="A0ABD3WXJ0"/>
<keyword evidence="2 10" id="KW-0813">Transport</keyword>
<dbReference type="GO" id="GO:1904983">
    <property type="term" value="P:glycine import into mitochondrion"/>
    <property type="evidence" value="ECO:0007669"/>
    <property type="project" value="UniProtKB-UniRule"/>
</dbReference>
<dbReference type="SUPFAM" id="SSF103506">
    <property type="entry name" value="Mitochondrial carrier"/>
    <property type="match status" value="1"/>
</dbReference>
<keyword evidence="13" id="KW-1185">Reference proteome</keyword>
<evidence type="ECO:0000256" key="8">
    <source>
        <dbReference type="ARBA" id="ARBA00023136"/>
    </source>
</evidence>
<evidence type="ECO:0000256" key="6">
    <source>
        <dbReference type="ARBA" id="ARBA00022989"/>
    </source>
</evidence>
<comment type="catalytic activity">
    <reaction evidence="9 10">
        <text>glycine(in) = glycine(out)</text>
        <dbReference type="Rhea" id="RHEA:70715"/>
        <dbReference type="ChEBI" id="CHEBI:57305"/>
    </reaction>
</comment>
<dbReference type="InterPro" id="IPR030847">
    <property type="entry name" value="Hem25/SLC25A38"/>
</dbReference>
<organism evidence="12 13">
    <name type="scientific">Sinanodonta woodiana</name>
    <name type="common">Chinese pond mussel</name>
    <name type="synonym">Anodonta woodiana</name>
    <dbReference type="NCBI Taxonomy" id="1069815"/>
    <lineage>
        <taxon>Eukaryota</taxon>
        <taxon>Metazoa</taxon>
        <taxon>Spiralia</taxon>
        <taxon>Lophotrochozoa</taxon>
        <taxon>Mollusca</taxon>
        <taxon>Bivalvia</taxon>
        <taxon>Autobranchia</taxon>
        <taxon>Heteroconchia</taxon>
        <taxon>Palaeoheterodonta</taxon>
        <taxon>Unionida</taxon>
        <taxon>Unionoidea</taxon>
        <taxon>Unionidae</taxon>
        <taxon>Unioninae</taxon>
        <taxon>Sinanodonta</taxon>
    </lineage>
</organism>
<keyword evidence="3 10" id="KW-0812">Transmembrane</keyword>
<keyword evidence="6 10" id="KW-1133">Transmembrane helix</keyword>
<evidence type="ECO:0000313" key="13">
    <source>
        <dbReference type="Proteomes" id="UP001634394"/>
    </source>
</evidence>
<sequence length="314" mass="34863">MDAKISDKSTTVIETPRSQLFNRLKEQSFISSSGMEQLSPVVKSFLAGSVSGICSTVLFQPLDLIKTRIQLAVNICPGQSSGMITMLQNVVQKEKVRGLWKGTAPSLLRCVPGIGVYFSSIHILQSKFGSHTNPVVSMVIGGTARSVASLTTLPFTVLKTRYESGQFKYKSMGRGFIIIFKTEGIRGLYSGLSPTLLRDVPFSGLYYMFYSQLKEITRNTVETHYPQALHFTCGVAAGIMASLITQPADVIKTHMQLYPTKFGRIKKAIQYIYQKDSLAGFWRGIVPRALRRTLMATMAWTIYEEIIKSCGLKN</sequence>
<gene>
    <name evidence="12" type="ORF">ACJMK2_035193</name>
</gene>
<dbReference type="Proteomes" id="UP001634394">
    <property type="component" value="Unassembled WGS sequence"/>
</dbReference>
<dbReference type="PANTHER" id="PTHR46181">
    <property type="entry name" value="MITOCHONDRIAL GLYCINE TRANSPORTER"/>
    <property type="match status" value="1"/>
</dbReference>
<keyword evidence="5 10" id="KW-0999">Mitochondrion inner membrane</keyword>
<comment type="similarity">
    <text evidence="10">Belongs to the mitochondrial carrier (TC 2.A.29) family. SLC25A38 subfamily.</text>
</comment>
<dbReference type="PRINTS" id="PR00926">
    <property type="entry name" value="MITOCARRIER"/>
</dbReference>
<dbReference type="GO" id="GO:0015187">
    <property type="term" value="F:glycine transmembrane transporter activity"/>
    <property type="evidence" value="ECO:0007669"/>
    <property type="project" value="UniProtKB-UniRule"/>
</dbReference>
<dbReference type="PANTHER" id="PTHR46181:SF3">
    <property type="entry name" value="MITOCHONDRIAL GLYCINE TRANSPORTER"/>
    <property type="match status" value="1"/>
</dbReference>
<evidence type="ECO:0000256" key="9">
    <source>
        <dbReference type="ARBA" id="ARBA00034060"/>
    </source>
</evidence>
<evidence type="ECO:0000256" key="2">
    <source>
        <dbReference type="ARBA" id="ARBA00022448"/>
    </source>
</evidence>